<dbReference type="Proteomes" id="UP000295793">
    <property type="component" value="Unassembled WGS sequence"/>
</dbReference>
<evidence type="ECO:0000313" key="3">
    <source>
        <dbReference type="Proteomes" id="UP000295793"/>
    </source>
</evidence>
<gene>
    <name evidence="2" type="ORF">BCF53_12328</name>
</gene>
<accession>A0A4R3HVB8</accession>
<dbReference type="Pfam" id="PF03050">
    <property type="entry name" value="DDE_Tnp_IS66"/>
    <property type="match status" value="1"/>
</dbReference>
<evidence type="ECO:0000313" key="2">
    <source>
        <dbReference type="EMBL" id="TCS36704.1"/>
    </source>
</evidence>
<dbReference type="EMBL" id="SLZR01000023">
    <property type="protein sequence ID" value="TCS36704.1"/>
    <property type="molecule type" value="Genomic_DNA"/>
</dbReference>
<dbReference type="PANTHER" id="PTHR33678">
    <property type="entry name" value="BLL1576 PROTEIN"/>
    <property type="match status" value="1"/>
</dbReference>
<evidence type="ECO:0000259" key="1">
    <source>
        <dbReference type="Pfam" id="PF03050"/>
    </source>
</evidence>
<proteinExistence type="predicted"/>
<sequence length="225" mass="26217">MDETPIKATRQPGAGKQPGKMKQAYFWLIFGEQDEVVFTFSKSRGMAHIQNLLDKVWEGTLLTDGYAAYSSYEAKSERVINAQCWVHMRRQLLKAEAEEEQAVSEALELIAKLYRHEKEIKRKNLSTEKKLRYRAEHSKPIVDAFFAFCEEQKQRSDLLPDDTWMKGLNYALNRTRQLKVFLESPDVAMDTNHLEREIRPIPMGKKNWLCVSRSRNYDENVKVAA</sequence>
<organism evidence="2 3">
    <name type="scientific">Reinekea marinisedimentorum</name>
    <dbReference type="NCBI Taxonomy" id="230495"/>
    <lineage>
        <taxon>Bacteria</taxon>
        <taxon>Pseudomonadati</taxon>
        <taxon>Pseudomonadota</taxon>
        <taxon>Gammaproteobacteria</taxon>
        <taxon>Oceanospirillales</taxon>
        <taxon>Saccharospirillaceae</taxon>
        <taxon>Reinekea</taxon>
    </lineage>
</organism>
<keyword evidence="3" id="KW-1185">Reference proteome</keyword>
<feature type="domain" description="Transposase IS66 central" evidence="1">
    <location>
        <begin position="1"/>
        <end position="213"/>
    </location>
</feature>
<protein>
    <submittedName>
        <fullName evidence="2">Transposase IS66 family protein</fullName>
    </submittedName>
</protein>
<dbReference type="InterPro" id="IPR004291">
    <property type="entry name" value="Transposase_IS66_central"/>
</dbReference>
<name>A0A4R3HVB8_9GAMM</name>
<comment type="caution">
    <text evidence="2">The sequence shown here is derived from an EMBL/GenBank/DDBJ whole genome shotgun (WGS) entry which is preliminary data.</text>
</comment>
<dbReference type="InterPro" id="IPR052344">
    <property type="entry name" value="Transposase-related"/>
</dbReference>
<dbReference type="PANTHER" id="PTHR33678:SF1">
    <property type="entry name" value="BLL1576 PROTEIN"/>
    <property type="match status" value="1"/>
</dbReference>
<reference evidence="2 3" key="1">
    <citation type="submission" date="2019-03" db="EMBL/GenBank/DDBJ databases">
        <title>Genomic Encyclopedia of Archaeal and Bacterial Type Strains, Phase II (KMG-II): from individual species to whole genera.</title>
        <authorList>
            <person name="Goeker M."/>
        </authorList>
    </citation>
    <scope>NUCLEOTIDE SEQUENCE [LARGE SCALE GENOMIC DNA]</scope>
    <source>
        <strain evidence="2 3">DSM 15388</strain>
    </source>
</reference>
<dbReference type="AlphaFoldDB" id="A0A4R3HVB8"/>